<evidence type="ECO:0000313" key="8">
    <source>
        <dbReference type="Proteomes" id="UP000000267"/>
    </source>
</evidence>
<dbReference type="HOGENOM" id="CLU_032828_4_1_1"/>
<dbReference type="GO" id="GO:0016020">
    <property type="term" value="C:membrane"/>
    <property type="evidence" value="ECO:0007669"/>
    <property type="project" value="UniProtKB-SubCell"/>
</dbReference>
<comment type="subcellular location">
    <subcellularLocation>
        <location evidence="1">Membrane</location>
        <topology evidence="1">Multi-pass membrane protein</topology>
    </subcellularLocation>
</comment>
<dbReference type="PANTHER" id="PTHR22911">
    <property type="entry name" value="ACYL-MALONYL CONDENSING ENZYME-RELATED"/>
    <property type="match status" value="1"/>
</dbReference>
<dbReference type="RefSeq" id="XP_001646810.1">
    <property type="nucleotide sequence ID" value="XM_001646760.1"/>
</dbReference>
<dbReference type="Proteomes" id="UP000000267">
    <property type="component" value="Unassembled WGS sequence"/>
</dbReference>
<feature type="transmembrane region" description="Helical" evidence="5">
    <location>
        <begin position="136"/>
        <end position="156"/>
    </location>
</feature>
<organism evidence="8">
    <name type="scientific">Vanderwaltozyma polyspora (strain ATCC 22028 / DSM 70294 / BCRC 21397 / CBS 2163 / NBRC 10782 / NRRL Y-8283 / UCD 57-17)</name>
    <name type="common">Kluyveromyces polysporus</name>
    <dbReference type="NCBI Taxonomy" id="436907"/>
    <lineage>
        <taxon>Eukaryota</taxon>
        <taxon>Fungi</taxon>
        <taxon>Dikarya</taxon>
        <taxon>Ascomycota</taxon>
        <taxon>Saccharomycotina</taxon>
        <taxon>Saccharomycetes</taxon>
        <taxon>Saccharomycetales</taxon>
        <taxon>Saccharomycetaceae</taxon>
        <taxon>Vanderwaltozyma</taxon>
    </lineage>
</organism>
<proteinExistence type="predicted"/>
<dbReference type="SUPFAM" id="SSF103481">
    <property type="entry name" value="Multidrug resistance efflux transporter EmrE"/>
    <property type="match status" value="2"/>
</dbReference>
<keyword evidence="3 5" id="KW-1133">Transmembrane helix</keyword>
<name>A7TFD8_VANPO</name>
<feature type="transmembrane region" description="Helical" evidence="5">
    <location>
        <begin position="56"/>
        <end position="77"/>
    </location>
</feature>
<dbReference type="PhylomeDB" id="A7TFD8"/>
<dbReference type="KEGG" id="vpo:Kpol_2002p22"/>
<feature type="transmembrane region" description="Helical" evidence="5">
    <location>
        <begin position="162"/>
        <end position="181"/>
    </location>
</feature>
<accession>A7TFD8</accession>
<dbReference type="GeneID" id="5547275"/>
<evidence type="ECO:0000313" key="7">
    <source>
        <dbReference type="EMBL" id="EDO18952.1"/>
    </source>
</evidence>
<feature type="transmembrane region" description="Helical" evidence="5">
    <location>
        <begin position="264"/>
        <end position="285"/>
    </location>
</feature>
<keyword evidence="2 5" id="KW-0812">Transmembrane</keyword>
<reference evidence="7 8" key="1">
    <citation type="journal article" date="2007" name="Proc. Natl. Acad. Sci. U.S.A.">
        <title>Independent sorting-out of thousands of duplicated gene pairs in two yeast species descended from a whole-genome duplication.</title>
        <authorList>
            <person name="Scannell D.R."/>
            <person name="Frank A.C."/>
            <person name="Conant G.C."/>
            <person name="Byrne K.P."/>
            <person name="Woolfit M."/>
            <person name="Wolfe K.H."/>
        </authorList>
    </citation>
    <scope>NUCLEOTIDE SEQUENCE [LARGE SCALE GENOMIC DNA]</scope>
    <source>
        <strain evidence="8">ATCC 22028 / DSM 70294 / BCRC 21397 / CBS 2163 / NBRC 10782 / NRRL Y-8283 / UCD 57-17</strain>
    </source>
</reference>
<dbReference type="OrthoDB" id="306876at2759"/>
<dbReference type="FunCoup" id="A7TFD8">
    <property type="interactions" value="96"/>
</dbReference>
<keyword evidence="8" id="KW-1185">Reference proteome</keyword>
<evidence type="ECO:0000256" key="1">
    <source>
        <dbReference type="ARBA" id="ARBA00004141"/>
    </source>
</evidence>
<evidence type="ECO:0000256" key="5">
    <source>
        <dbReference type="SAM" id="Phobius"/>
    </source>
</evidence>
<feature type="transmembrane region" description="Helical" evidence="5">
    <location>
        <begin position="232"/>
        <end position="252"/>
    </location>
</feature>
<evidence type="ECO:0000256" key="4">
    <source>
        <dbReference type="ARBA" id="ARBA00023136"/>
    </source>
</evidence>
<keyword evidence="4 5" id="KW-0472">Membrane</keyword>
<dbReference type="InterPro" id="IPR037185">
    <property type="entry name" value="EmrE-like"/>
</dbReference>
<dbReference type="Pfam" id="PF00892">
    <property type="entry name" value="EamA"/>
    <property type="match status" value="2"/>
</dbReference>
<dbReference type="AlphaFoldDB" id="A7TFD8"/>
<evidence type="ECO:0000256" key="2">
    <source>
        <dbReference type="ARBA" id="ARBA00022692"/>
    </source>
</evidence>
<evidence type="ECO:0000256" key="3">
    <source>
        <dbReference type="ARBA" id="ARBA00022989"/>
    </source>
</evidence>
<dbReference type="eggNOG" id="KOG4510">
    <property type="taxonomic scope" value="Eukaryota"/>
</dbReference>
<feature type="domain" description="EamA" evidence="6">
    <location>
        <begin position="61"/>
        <end position="204"/>
    </location>
</feature>
<feature type="transmembrane region" description="Helical" evidence="5">
    <location>
        <begin position="97"/>
        <end position="116"/>
    </location>
</feature>
<sequence length="403" mass="45624">MGKALEKTDSVTVEVVGDRNLSMDEISVDVREGSHEEVYVGFEDESWLKRFADEHLMPNLGLVLLSGAYLFNSIMVVSTKVMETDPDKLKEDRIKPLQILVVRMVITYIGTLIYMYWKRDVIEHVPFGPPELRKWLLLRGCVGFFGVFGMYFSLMYLTISDAVLITFLSPSLTIILAWLILREKITRFEVMGSIISLFGVVLIVRPCFLFGARVNLSQINDHVETSNPQERLVATLVALLGVIGASCVYIIIRFIGNRAHAIMSVSYFSLVTTVVSLVGILTIPSIRFQIPSSLKEWLLFGNLGICGFIFQLLLTMGIQRERAGRGSLMQYVQLIYAIFWDVSIWKRWPSFWSWCGMVLIVGSTIWVVNIKNSLAAQKDTLHMQDLENIASRGDSLELEDLSD</sequence>
<feature type="transmembrane region" description="Helical" evidence="5">
    <location>
        <begin position="351"/>
        <end position="368"/>
    </location>
</feature>
<dbReference type="PANTHER" id="PTHR22911:SF6">
    <property type="entry name" value="SOLUTE CARRIER FAMILY 35 MEMBER G1"/>
    <property type="match status" value="1"/>
</dbReference>
<dbReference type="OMA" id="WYSMMYI"/>
<feature type="transmembrane region" description="Helical" evidence="5">
    <location>
        <begin position="193"/>
        <end position="212"/>
    </location>
</feature>
<feature type="domain" description="EamA" evidence="6">
    <location>
        <begin position="235"/>
        <end position="368"/>
    </location>
</feature>
<dbReference type="InParanoid" id="A7TFD8"/>
<protein>
    <recommendedName>
        <fullName evidence="6">EamA domain-containing protein</fullName>
    </recommendedName>
</protein>
<evidence type="ECO:0000259" key="6">
    <source>
        <dbReference type="Pfam" id="PF00892"/>
    </source>
</evidence>
<feature type="transmembrane region" description="Helical" evidence="5">
    <location>
        <begin position="297"/>
        <end position="316"/>
    </location>
</feature>
<dbReference type="EMBL" id="DS480383">
    <property type="protein sequence ID" value="EDO18952.1"/>
    <property type="molecule type" value="Genomic_DNA"/>
</dbReference>
<dbReference type="InterPro" id="IPR000620">
    <property type="entry name" value="EamA_dom"/>
</dbReference>
<gene>
    <name evidence="7" type="ORF">Kpol_2002p22</name>
</gene>
<feature type="transmembrane region" description="Helical" evidence="5">
    <location>
        <begin position="328"/>
        <end position="345"/>
    </location>
</feature>